<proteinExistence type="predicted"/>
<reference evidence="1 2" key="1">
    <citation type="submission" date="2022-12" db="EMBL/GenBank/DDBJ databases">
        <title>Chitinophagaceae gen. sp. nov., a new member of the family Chitinophagaceae, isolated from soil in a chemical factory.</title>
        <authorList>
            <person name="Ke Z."/>
        </authorList>
    </citation>
    <scope>NUCLEOTIDE SEQUENCE [LARGE SCALE GENOMIC DNA]</scope>
    <source>
        <strain evidence="1 2">LY-5</strain>
    </source>
</reference>
<dbReference type="InterPro" id="IPR036909">
    <property type="entry name" value="Cyt_c-like_dom_sf"/>
</dbReference>
<gene>
    <name evidence="1" type="ORF">O3P16_03075</name>
</gene>
<sequence length="118" mass="13144">MKKLRILLIVPVIGIFQFCGSSKKATETKTTAPVAKAKTISFETDVKPIVMNTCAPCHTVGKKSHLFEYDIAKEHIDETIERIKKGEADRGFMPKNGKKMSDADIAVFEQWKANGFAK</sequence>
<dbReference type="RefSeq" id="WP_407030107.1">
    <property type="nucleotide sequence ID" value="NZ_JAQGEF010000003.1"/>
</dbReference>
<keyword evidence="2" id="KW-1185">Reference proteome</keyword>
<evidence type="ECO:0000313" key="1">
    <source>
        <dbReference type="EMBL" id="MDA3613777.1"/>
    </source>
</evidence>
<protein>
    <submittedName>
        <fullName evidence="1">Cytochrome c</fullName>
    </submittedName>
</protein>
<dbReference type="SUPFAM" id="SSF46626">
    <property type="entry name" value="Cytochrome c"/>
    <property type="match status" value="1"/>
</dbReference>
<organism evidence="1 2">
    <name type="scientific">Polluticaenibacter yanchengensis</name>
    <dbReference type="NCBI Taxonomy" id="3014562"/>
    <lineage>
        <taxon>Bacteria</taxon>
        <taxon>Pseudomonadati</taxon>
        <taxon>Bacteroidota</taxon>
        <taxon>Chitinophagia</taxon>
        <taxon>Chitinophagales</taxon>
        <taxon>Chitinophagaceae</taxon>
        <taxon>Polluticaenibacter</taxon>
    </lineage>
</organism>
<comment type="caution">
    <text evidence="1">The sequence shown here is derived from an EMBL/GenBank/DDBJ whole genome shotgun (WGS) entry which is preliminary data.</text>
</comment>
<evidence type="ECO:0000313" key="2">
    <source>
        <dbReference type="Proteomes" id="UP001210231"/>
    </source>
</evidence>
<dbReference type="EMBL" id="JAQGEF010000003">
    <property type="protein sequence ID" value="MDA3613777.1"/>
    <property type="molecule type" value="Genomic_DNA"/>
</dbReference>
<accession>A0ABT4UG02</accession>
<dbReference type="Proteomes" id="UP001210231">
    <property type="component" value="Unassembled WGS sequence"/>
</dbReference>
<name>A0ABT4UG02_9BACT</name>